<dbReference type="GO" id="GO:0004081">
    <property type="term" value="F:bis(5'-nucleosyl)-tetraphosphatase (asymmetrical) activity"/>
    <property type="evidence" value="ECO:0007669"/>
    <property type="project" value="TreeGrafter"/>
</dbReference>
<comment type="cofactor">
    <cofactor evidence="1">
        <name>Mg(2+)</name>
        <dbReference type="ChEBI" id="CHEBI:18420"/>
    </cofactor>
</comment>
<dbReference type="PROSITE" id="PS00893">
    <property type="entry name" value="NUDIX_BOX"/>
    <property type="match status" value="1"/>
</dbReference>
<organism evidence="5 6">
    <name type="scientific">Sphingomonas lycopersici</name>
    <dbReference type="NCBI Taxonomy" id="2951807"/>
    <lineage>
        <taxon>Bacteria</taxon>
        <taxon>Pseudomonadati</taxon>
        <taxon>Pseudomonadota</taxon>
        <taxon>Alphaproteobacteria</taxon>
        <taxon>Sphingomonadales</taxon>
        <taxon>Sphingomonadaceae</taxon>
        <taxon>Sphingomonas</taxon>
    </lineage>
</organism>
<dbReference type="InterPro" id="IPR020476">
    <property type="entry name" value="Nudix_hydrolase"/>
</dbReference>
<dbReference type="CDD" id="cd04662">
    <property type="entry name" value="NUDIX_Hydrolase"/>
    <property type="match status" value="1"/>
</dbReference>
<dbReference type="AlphaFoldDB" id="A0AA41Z8K7"/>
<dbReference type="SUPFAM" id="SSF55811">
    <property type="entry name" value="Nudix"/>
    <property type="match status" value="1"/>
</dbReference>
<evidence type="ECO:0000256" key="2">
    <source>
        <dbReference type="ARBA" id="ARBA00022801"/>
    </source>
</evidence>
<dbReference type="InterPro" id="IPR051325">
    <property type="entry name" value="Nudix_hydrolase_domain"/>
</dbReference>
<dbReference type="InterPro" id="IPR015797">
    <property type="entry name" value="NUDIX_hydrolase-like_dom_sf"/>
</dbReference>
<evidence type="ECO:0000256" key="1">
    <source>
        <dbReference type="ARBA" id="ARBA00001946"/>
    </source>
</evidence>
<dbReference type="GO" id="GO:0006754">
    <property type="term" value="P:ATP biosynthetic process"/>
    <property type="evidence" value="ECO:0007669"/>
    <property type="project" value="TreeGrafter"/>
</dbReference>
<comment type="similarity">
    <text evidence="3">Belongs to the Nudix hydrolase family.</text>
</comment>
<keyword evidence="6" id="KW-1185">Reference proteome</keyword>
<gene>
    <name evidence="5" type="ORF">NEE01_14525</name>
</gene>
<dbReference type="InterPro" id="IPR020084">
    <property type="entry name" value="NUDIX_hydrolase_CS"/>
</dbReference>
<accession>A0AA41Z8K7</accession>
<dbReference type="PANTHER" id="PTHR21340:SF7">
    <property type="entry name" value="NUDIX HYDROLASE DOMAIN-CONTAINING PROTEIN"/>
    <property type="match status" value="1"/>
</dbReference>
<sequence>MTIVAHRSHSAGLLIYRRRTGRLDVLLARPGGPWWRDRDAGAWQIPKGKIEPDEDPEAAAFREAQEELGVTLTGEAVALGIIKQAGGKRVAVWALERELDPATLRSNDFELEWPPKSGKIRTFPEIEEARWFALAEARSMILPSQRPLLDMLENWARSAR</sequence>
<keyword evidence="2 3" id="KW-0378">Hydrolase</keyword>
<dbReference type="PANTHER" id="PTHR21340">
    <property type="entry name" value="DIADENOSINE 5,5-P1,P4-TETRAPHOSPHATE PYROPHOSPHOHYDROLASE MUTT"/>
    <property type="match status" value="1"/>
</dbReference>
<dbReference type="PRINTS" id="PR00502">
    <property type="entry name" value="NUDIXFAMILY"/>
</dbReference>
<evidence type="ECO:0000256" key="3">
    <source>
        <dbReference type="RuleBase" id="RU003476"/>
    </source>
</evidence>
<dbReference type="RefSeq" id="WP_265269425.1">
    <property type="nucleotide sequence ID" value="NZ_JANFAV010000010.1"/>
</dbReference>
<protein>
    <submittedName>
        <fullName evidence="5">NUDIX domain-containing protein</fullName>
    </submittedName>
</protein>
<evidence type="ECO:0000313" key="6">
    <source>
        <dbReference type="Proteomes" id="UP001165565"/>
    </source>
</evidence>
<dbReference type="EMBL" id="JANFAV010000010">
    <property type="protein sequence ID" value="MCW6535995.1"/>
    <property type="molecule type" value="Genomic_DNA"/>
</dbReference>
<feature type="domain" description="Nudix hydrolase" evidence="4">
    <location>
        <begin position="6"/>
        <end position="153"/>
    </location>
</feature>
<evidence type="ECO:0000313" key="5">
    <source>
        <dbReference type="EMBL" id="MCW6535995.1"/>
    </source>
</evidence>
<reference evidence="5" key="1">
    <citation type="submission" date="2022-06" db="EMBL/GenBank/DDBJ databases">
        <title>Sphingomonas sp. nov. isolated from rhizosphere soil of tomato.</title>
        <authorList>
            <person name="Dong H."/>
            <person name="Gao R."/>
        </authorList>
    </citation>
    <scope>NUCLEOTIDE SEQUENCE</scope>
    <source>
        <strain evidence="5">MMSM24</strain>
    </source>
</reference>
<proteinExistence type="inferred from homology"/>
<name>A0AA41Z8K7_9SPHN</name>
<dbReference type="Pfam" id="PF00293">
    <property type="entry name" value="NUDIX"/>
    <property type="match status" value="1"/>
</dbReference>
<dbReference type="Proteomes" id="UP001165565">
    <property type="component" value="Unassembled WGS sequence"/>
</dbReference>
<evidence type="ECO:0000259" key="4">
    <source>
        <dbReference type="PROSITE" id="PS51462"/>
    </source>
</evidence>
<dbReference type="InterPro" id="IPR000086">
    <property type="entry name" value="NUDIX_hydrolase_dom"/>
</dbReference>
<dbReference type="Gene3D" id="3.90.79.10">
    <property type="entry name" value="Nucleoside Triphosphate Pyrophosphohydrolase"/>
    <property type="match status" value="1"/>
</dbReference>
<dbReference type="PROSITE" id="PS51462">
    <property type="entry name" value="NUDIX"/>
    <property type="match status" value="1"/>
</dbReference>
<comment type="caution">
    <text evidence="5">The sequence shown here is derived from an EMBL/GenBank/DDBJ whole genome shotgun (WGS) entry which is preliminary data.</text>
</comment>
<dbReference type="GO" id="GO:0006167">
    <property type="term" value="P:AMP biosynthetic process"/>
    <property type="evidence" value="ECO:0007669"/>
    <property type="project" value="TreeGrafter"/>
</dbReference>